<accession>G2YSC0</accession>
<evidence type="ECO:0000313" key="2">
    <source>
        <dbReference type="Proteomes" id="UP000008177"/>
    </source>
</evidence>
<proteinExistence type="predicted"/>
<reference evidence="2" key="1">
    <citation type="journal article" date="2011" name="PLoS Genet.">
        <title>Genomic analysis of the necrotrophic fungal pathogens Sclerotinia sclerotiorum and Botrytis cinerea.</title>
        <authorList>
            <person name="Amselem J."/>
            <person name="Cuomo C.A."/>
            <person name="van Kan J.A."/>
            <person name="Viaud M."/>
            <person name="Benito E.P."/>
            <person name="Couloux A."/>
            <person name="Coutinho P.M."/>
            <person name="de Vries R.P."/>
            <person name="Dyer P.S."/>
            <person name="Fillinger S."/>
            <person name="Fournier E."/>
            <person name="Gout L."/>
            <person name="Hahn M."/>
            <person name="Kohn L."/>
            <person name="Lapalu N."/>
            <person name="Plummer K.M."/>
            <person name="Pradier J.M."/>
            <person name="Quevillon E."/>
            <person name="Sharon A."/>
            <person name="Simon A."/>
            <person name="ten Have A."/>
            <person name="Tudzynski B."/>
            <person name="Tudzynski P."/>
            <person name="Wincker P."/>
            <person name="Andrew M."/>
            <person name="Anthouard V."/>
            <person name="Beever R.E."/>
            <person name="Beffa R."/>
            <person name="Benoit I."/>
            <person name="Bouzid O."/>
            <person name="Brault B."/>
            <person name="Chen Z."/>
            <person name="Choquer M."/>
            <person name="Collemare J."/>
            <person name="Cotton P."/>
            <person name="Danchin E.G."/>
            <person name="Da Silva C."/>
            <person name="Gautier A."/>
            <person name="Giraud C."/>
            <person name="Giraud T."/>
            <person name="Gonzalez C."/>
            <person name="Grossetete S."/>
            <person name="Guldener U."/>
            <person name="Henrissat B."/>
            <person name="Howlett B.J."/>
            <person name="Kodira C."/>
            <person name="Kretschmer M."/>
            <person name="Lappartient A."/>
            <person name="Leroch M."/>
            <person name="Levis C."/>
            <person name="Mauceli E."/>
            <person name="Neuveglise C."/>
            <person name="Oeser B."/>
            <person name="Pearson M."/>
            <person name="Poulain J."/>
            <person name="Poussereau N."/>
            <person name="Quesneville H."/>
            <person name="Rascle C."/>
            <person name="Schumacher J."/>
            <person name="Segurens B."/>
            <person name="Sexton A."/>
            <person name="Silva E."/>
            <person name="Sirven C."/>
            <person name="Soanes D.M."/>
            <person name="Talbot N.J."/>
            <person name="Templeton M."/>
            <person name="Yandava C."/>
            <person name="Yarden O."/>
            <person name="Zeng Q."/>
            <person name="Rollins J.A."/>
            <person name="Lebrun M.H."/>
            <person name="Dickman M."/>
        </authorList>
    </citation>
    <scope>NUCLEOTIDE SEQUENCE [LARGE SCALE GENOMIC DNA]</scope>
    <source>
        <strain evidence="2">T4</strain>
    </source>
</reference>
<dbReference type="HOGENOM" id="CLU_3224484_0_0_1"/>
<sequence length="44" mass="5379">MFLVRMSKVKNFPMYQTLMKSRLNYIFEEEAEYKSNHMLNKSSN</sequence>
<protein>
    <submittedName>
        <fullName evidence="1">Uncharacterized protein</fullName>
    </submittedName>
</protein>
<evidence type="ECO:0000313" key="1">
    <source>
        <dbReference type="EMBL" id="CCD54518.1"/>
    </source>
</evidence>
<dbReference type="AlphaFoldDB" id="G2YSC0"/>
<gene>
    <name evidence="1" type="ORF">BofuT4_uP125660.1</name>
</gene>
<dbReference type="Proteomes" id="UP000008177">
    <property type="component" value="Unplaced contigs"/>
</dbReference>
<organism evidence="1 2">
    <name type="scientific">Botryotinia fuckeliana (strain T4)</name>
    <name type="common">Noble rot fungus</name>
    <name type="synonym">Botrytis cinerea</name>
    <dbReference type="NCBI Taxonomy" id="999810"/>
    <lineage>
        <taxon>Eukaryota</taxon>
        <taxon>Fungi</taxon>
        <taxon>Dikarya</taxon>
        <taxon>Ascomycota</taxon>
        <taxon>Pezizomycotina</taxon>
        <taxon>Leotiomycetes</taxon>
        <taxon>Helotiales</taxon>
        <taxon>Sclerotiniaceae</taxon>
        <taxon>Botrytis</taxon>
    </lineage>
</organism>
<dbReference type="InParanoid" id="G2YSC0"/>
<dbReference type="EMBL" id="FQ790351">
    <property type="protein sequence ID" value="CCD54518.1"/>
    <property type="molecule type" value="Genomic_DNA"/>
</dbReference>
<name>G2YSC0_BOTF4</name>